<evidence type="ECO:0000313" key="9">
    <source>
        <dbReference type="Proteomes" id="UP001060112"/>
    </source>
</evidence>
<feature type="domain" description="D-isomer specific 2-hydroxyacid dehydrogenase catalytic" evidence="6">
    <location>
        <begin position="27"/>
        <end position="304"/>
    </location>
</feature>
<keyword evidence="9" id="KW-1185">Reference proteome</keyword>
<protein>
    <submittedName>
        <fullName evidence="8">Phosphoglycerate dehydrogenase</fullName>
    </submittedName>
</protein>
<name>A0ABY5I5K0_9FIRM</name>
<dbReference type="SUPFAM" id="SSF52283">
    <property type="entry name" value="Formate/glycerate dehydrogenase catalytic domain-like"/>
    <property type="match status" value="1"/>
</dbReference>
<comment type="pathway">
    <text evidence="4">Amino-acid biosynthesis.</text>
</comment>
<dbReference type="PANTHER" id="PTHR42938">
    <property type="entry name" value="FORMATE DEHYDROGENASE 1"/>
    <property type="match status" value="1"/>
</dbReference>
<organism evidence="8 9">
    <name type="scientific">Allocoprobacillus halotolerans</name>
    <dbReference type="NCBI Taxonomy" id="2944914"/>
    <lineage>
        <taxon>Bacteria</taxon>
        <taxon>Bacillati</taxon>
        <taxon>Bacillota</taxon>
        <taxon>Erysipelotrichia</taxon>
        <taxon>Erysipelotrichales</taxon>
        <taxon>Erysipelotrichaceae</taxon>
        <taxon>Allocoprobacillus</taxon>
    </lineage>
</organism>
<dbReference type="InterPro" id="IPR006139">
    <property type="entry name" value="D-isomer_2_OHA_DH_cat_dom"/>
</dbReference>
<reference evidence="8" key="1">
    <citation type="submission" date="2022-07" db="EMBL/GenBank/DDBJ databases">
        <title>Faecal culturing of patients with breast cancer.</title>
        <authorList>
            <person name="Teng N.M.Y."/>
            <person name="Kiu R."/>
            <person name="Evans R."/>
            <person name="Baker D.J."/>
            <person name="Zenner C."/>
            <person name="Robinson S.D."/>
            <person name="Hall L.J."/>
        </authorList>
    </citation>
    <scope>NUCLEOTIDE SEQUENCE</scope>
    <source>
        <strain evidence="8">LH1062</strain>
    </source>
</reference>
<dbReference type="Gene3D" id="3.30.70.260">
    <property type="match status" value="1"/>
</dbReference>
<evidence type="ECO:0000256" key="4">
    <source>
        <dbReference type="ARBA" id="ARBA00029440"/>
    </source>
</evidence>
<evidence type="ECO:0000259" key="6">
    <source>
        <dbReference type="Pfam" id="PF00389"/>
    </source>
</evidence>
<dbReference type="Proteomes" id="UP001060112">
    <property type="component" value="Chromosome"/>
</dbReference>
<keyword evidence="3" id="KW-0520">NAD</keyword>
<feature type="domain" description="D-isomer specific 2-hydroxyacid dehydrogenase NAD-binding" evidence="7">
    <location>
        <begin position="96"/>
        <end position="272"/>
    </location>
</feature>
<dbReference type="Pfam" id="PF02826">
    <property type="entry name" value="2-Hacid_dh_C"/>
    <property type="match status" value="1"/>
</dbReference>
<dbReference type="InterPro" id="IPR036291">
    <property type="entry name" value="NAD(P)-bd_dom_sf"/>
</dbReference>
<keyword evidence="2 5" id="KW-0560">Oxidoreductase</keyword>
<dbReference type="SUPFAM" id="SSF51735">
    <property type="entry name" value="NAD(P)-binding Rossmann-fold domains"/>
    <property type="match status" value="1"/>
</dbReference>
<dbReference type="PANTHER" id="PTHR42938:SF47">
    <property type="entry name" value="HYDROXYPYRUVATE REDUCTASE"/>
    <property type="match status" value="1"/>
</dbReference>
<dbReference type="Pfam" id="PF00389">
    <property type="entry name" value="2-Hacid_dh"/>
    <property type="match status" value="1"/>
</dbReference>
<gene>
    <name evidence="8" type="ORF">NMU03_05540</name>
</gene>
<comment type="similarity">
    <text evidence="1 5">Belongs to the D-isomer specific 2-hydroxyacid dehydrogenase family.</text>
</comment>
<dbReference type="SUPFAM" id="SSF55021">
    <property type="entry name" value="ACT-like"/>
    <property type="match status" value="1"/>
</dbReference>
<dbReference type="PROSITE" id="PS00065">
    <property type="entry name" value="D_2_HYDROXYACID_DH_1"/>
    <property type="match status" value="1"/>
</dbReference>
<dbReference type="RefSeq" id="WP_290141679.1">
    <property type="nucleotide sequence ID" value="NZ_CP101620.1"/>
</dbReference>
<evidence type="ECO:0000256" key="3">
    <source>
        <dbReference type="ARBA" id="ARBA00023027"/>
    </source>
</evidence>
<dbReference type="InterPro" id="IPR029752">
    <property type="entry name" value="D-isomer_DH_CS1"/>
</dbReference>
<evidence type="ECO:0000313" key="8">
    <source>
        <dbReference type="EMBL" id="UTY40255.1"/>
    </source>
</evidence>
<proteinExistence type="inferred from homology"/>
<dbReference type="CDD" id="cd12174">
    <property type="entry name" value="PGDH_like_3"/>
    <property type="match status" value="1"/>
</dbReference>
<evidence type="ECO:0000259" key="7">
    <source>
        <dbReference type="Pfam" id="PF02826"/>
    </source>
</evidence>
<accession>A0ABY5I5K0</accession>
<evidence type="ECO:0000256" key="2">
    <source>
        <dbReference type="ARBA" id="ARBA00023002"/>
    </source>
</evidence>
<evidence type="ECO:0000256" key="1">
    <source>
        <dbReference type="ARBA" id="ARBA00005854"/>
    </source>
</evidence>
<dbReference type="Gene3D" id="3.40.50.720">
    <property type="entry name" value="NAD(P)-binding Rossmann-like Domain"/>
    <property type="match status" value="2"/>
</dbReference>
<dbReference type="InterPro" id="IPR006140">
    <property type="entry name" value="D-isomer_DH_NAD-bd"/>
</dbReference>
<dbReference type="InterPro" id="IPR045865">
    <property type="entry name" value="ACT-like_dom_sf"/>
</dbReference>
<sequence length="383" mass="42139">MYKIKLMNKISPAGTDLFHDQYQIGEDIEQEDGILVRSASLHDYNFPTTLKAIARAGAGVNNIPIDKCSEQGIVVFNTPGANANAVKELVLCGLFLASRQVVEAIEWVKTLKGQNDVGKLVEKGKSQFVGPELDGKKLGIIGLGAIGVHVANAAIKLGMEVYGYDPYISVDAAWGMSKWVKNAQNMDTIFSECDYITLHAPSTPETKGMINQESIAKMKDGVRILNFARADLVNSQDVLAGIQSGKIKKYITDFATDDIIDQKDVVVMPHLGASTPESEDNCASMAVKEMKDYLENGNITNSVNMPAVKEPRTTKYRICLIHKNVPNMLAQFATLLANNHINIENMVNKAKGEYAYTMIDTQDVVDKEELKKLENVIQVRVIE</sequence>
<evidence type="ECO:0000256" key="5">
    <source>
        <dbReference type="RuleBase" id="RU003719"/>
    </source>
</evidence>
<dbReference type="EMBL" id="CP101620">
    <property type="protein sequence ID" value="UTY40255.1"/>
    <property type="molecule type" value="Genomic_DNA"/>
</dbReference>
<dbReference type="CDD" id="cd04901">
    <property type="entry name" value="ACT_3PGDH"/>
    <property type="match status" value="1"/>
</dbReference>